<feature type="domain" description="SNTX MACPF/CDC-like" evidence="1">
    <location>
        <begin position="4"/>
        <end position="250"/>
    </location>
</feature>
<feature type="domain" description="DUF7656" evidence="2">
    <location>
        <begin position="381"/>
        <end position="477"/>
    </location>
</feature>
<dbReference type="Proteomes" id="UP000777438">
    <property type="component" value="Unassembled WGS sequence"/>
</dbReference>
<accession>A0A9P9AGC5</accession>
<dbReference type="InterPro" id="IPR056073">
    <property type="entry name" value="DUF7656"/>
</dbReference>
<protein>
    <submittedName>
        <fullName evidence="3">Uncharacterized protein</fullName>
    </submittedName>
</protein>
<reference evidence="3 4" key="1">
    <citation type="journal article" date="2021" name="Nat. Commun.">
        <title>Genetic determinants of endophytism in the Arabidopsis root mycobiome.</title>
        <authorList>
            <person name="Mesny F."/>
            <person name="Miyauchi S."/>
            <person name="Thiergart T."/>
            <person name="Pickel B."/>
            <person name="Atanasova L."/>
            <person name="Karlsson M."/>
            <person name="Huettel B."/>
            <person name="Barry K.W."/>
            <person name="Haridas S."/>
            <person name="Chen C."/>
            <person name="Bauer D."/>
            <person name="Andreopoulos W."/>
            <person name="Pangilinan J."/>
            <person name="LaButti K."/>
            <person name="Riley R."/>
            <person name="Lipzen A."/>
            <person name="Clum A."/>
            <person name="Drula E."/>
            <person name="Henrissat B."/>
            <person name="Kohler A."/>
            <person name="Grigoriev I.V."/>
            <person name="Martin F.M."/>
            <person name="Hacquard S."/>
        </authorList>
    </citation>
    <scope>NUCLEOTIDE SEQUENCE [LARGE SCALE GENOMIC DNA]</scope>
    <source>
        <strain evidence="3 4">MPI-CAGE-CH-0241</strain>
    </source>
</reference>
<dbReference type="Pfam" id="PF24676">
    <property type="entry name" value="DUF7656"/>
    <property type="match status" value="1"/>
</dbReference>
<sequence>MNALNRPAFGRAANIGTLYDAIHDRFLPVSILDEPLPPNALITTPCPKTEITRSRRHLPRPNLGALKLDGDTAASIFGQLFVPQGCGTYLRDYAIYGKPLHGSFYHRVTTVSQQLQSGFVCSTLSQHIGSAPLLDYKGTYVVTGITWGMENMITIDHSLSHNVSLGDAQNAFRRDMDKLEAVIKSPAAADELELQQNFRIYSSAHLHEGIVAPELEDVSRFIQIVPDHISKESGGKGWPISYALLPLSILLSAEPATDASEFFTIPRGSGAIYEFINMFQSYAQKENELVNYHSFLLDHGSQVAEDHVKAVEEAKETLSMHQYNAIASSRNELLKARSSKSTRRNLENLIRRLARGKTSPRKIPAIAGQETKKLAFVSAAISAGASYIGYNGLSFHDIIKPGNGPGCFGFLFNKTVMKDDKTWSENYSLLMKLLAEADRTIPVYIVDCEAAGVDLEAARISKYCGGQILIDDLLQYHRLQLNPE</sequence>
<dbReference type="OrthoDB" id="8954335at2759"/>
<organism evidence="3 4">
    <name type="scientific">Thelonectria olida</name>
    <dbReference type="NCBI Taxonomy" id="1576542"/>
    <lineage>
        <taxon>Eukaryota</taxon>
        <taxon>Fungi</taxon>
        <taxon>Dikarya</taxon>
        <taxon>Ascomycota</taxon>
        <taxon>Pezizomycotina</taxon>
        <taxon>Sordariomycetes</taxon>
        <taxon>Hypocreomycetidae</taxon>
        <taxon>Hypocreales</taxon>
        <taxon>Nectriaceae</taxon>
        <taxon>Thelonectria</taxon>
    </lineage>
</organism>
<keyword evidence="4" id="KW-1185">Reference proteome</keyword>
<dbReference type="AlphaFoldDB" id="A0A9P9AGC5"/>
<gene>
    <name evidence="3" type="ORF">B0T10DRAFT_552566</name>
</gene>
<dbReference type="InterPro" id="IPR056072">
    <property type="entry name" value="SNTX_MACPF/CDC-like_dom"/>
</dbReference>
<evidence type="ECO:0000313" key="3">
    <source>
        <dbReference type="EMBL" id="KAH6876436.1"/>
    </source>
</evidence>
<dbReference type="EMBL" id="JAGPYM010000035">
    <property type="protein sequence ID" value="KAH6876436.1"/>
    <property type="molecule type" value="Genomic_DNA"/>
</dbReference>
<evidence type="ECO:0000259" key="2">
    <source>
        <dbReference type="Pfam" id="PF24676"/>
    </source>
</evidence>
<name>A0A9P9AGC5_9HYPO</name>
<evidence type="ECO:0000313" key="4">
    <source>
        <dbReference type="Proteomes" id="UP000777438"/>
    </source>
</evidence>
<proteinExistence type="predicted"/>
<evidence type="ECO:0000259" key="1">
    <source>
        <dbReference type="Pfam" id="PF24674"/>
    </source>
</evidence>
<dbReference type="Pfam" id="PF24674">
    <property type="entry name" value="MACPF_SNTX"/>
    <property type="match status" value="1"/>
</dbReference>
<comment type="caution">
    <text evidence="3">The sequence shown here is derived from an EMBL/GenBank/DDBJ whole genome shotgun (WGS) entry which is preliminary data.</text>
</comment>